<evidence type="ECO:0000313" key="3">
    <source>
        <dbReference type="Proteomes" id="UP000023152"/>
    </source>
</evidence>
<dbReference type="OrthoDB" id="432528at2759"/>
<gene>
    <name evidence="2" type="ORF">RFI_01175</name>
</gene>
<dbReference type="InterPro" id="IPR015915">
    <property type="entry name" value="Kelch-typ_b-propeller"/>
</dbReference>
<keyword evidence="1" id="KW-0175">Coiled coil</keyword>
<dbReference type="AlphaFoldDB" id="X6PCI8"/>
<dbReference type="Proteomes" id="UP000023152">
    <property type="component" value="Unassembled WGS sequence"/>
</dbReference>
<organism evidence="2 3">
    <name type="scientific">Reticulomyxa filosa</name>
    <dbReference type="NCBI Taxonomy" id="46433"/>
    <lineage>
        <taxon>Eukaryota</taxon>
        <taxon>Sar</taxon>
        <taxon>Rhizaria</taxon>
        <taxon>Retaria</taxon>
        <taxon>Foraminifera</taxon>
        <taxon>Monothalamids</taxon>
        <taxon>Reticulomyxidae</taxon>
        <taxon>Reticulomyxa</taxon>
    </lineage>
</organism>
<dbReference type="SUPFAM" id="SSF117281">
    <property type="entry name" value="Kelch motif"/>
    <property type="match status" value="1"/>
</dbReference>
<sequence>MFANIFAQSAFQNLPNLPKNFVAPQCVLLKDELLICGGENNNKCYSYHLVKKQYEYICSYPSGVELKGHCVLQLSHQGDNPDEIHLYPLEDKMQANIWSHTQKAEPSLNSWTLVAKSQIGELSDNLEGVRGVIGGMNNDLLFITHFPKNIRVIDLKTMKPLKGVTNSIIPNKENESEHCFVPLTMNGSVTKVVNHFLLFHRNIGLLISFDEGQRTFTYENLPTCPELREVSSYAFLGCYGYVFLFGGCDNRSKAKTRCVWKYSISRKIWSVCKSKLPTEVSSSFALLDQNNVHVHVIGGVVTKEVQDYHWTISADQLFQTHELMQIVQDQEQDIRSLKEKIASLELSRPYVIPETMEEKEVEQSIDKKVEPPKEWRDIQQQMKEIGNSLISLEKLSTMDWAQSNCTGLELWGCNGKAHLVNQKLLTCMEDIVTITTDLSPLGTIIDVGDLYAFFFCFFSSKILISL</sequence>
<dbReference type="EMBL" id="ASPP01001189">
    <property type="protein sequence ID" value="ETO35886.1"/>
    <property type="molecule type" value="Genomic_DNA"/>
</dbReference>
<evidence type="ECO:0008006" key="4">
    <source>
        <dbReference type="Google" id="ProtNLM"/>
    </source>
</evidence>
<dbReference type="Gene3D" id="2.120.10.80">
    <property type="entry name" value="Kelch-type beta propeller"/>
    <property type="match status" value="1"/>
</dbReference>
<evidence type="ECO:0000256" key="1">
    <source>
        <dbReference type="SAM" id="Coils"/>
    </source>
</evidence>
<feature type="coiled-coil region" evidence="1">
    <location>
        <begin position="320"/>
        <end position="347"/>
    </location>
</feature>
<proteinExistence type="predicted"/>
<reference evidence="2 3" key="1">
    <citation type="journal article" date="2013" name="Curr. Biol.">
        <title>The Genome of the Foraminiferan Reticulomyxa filosa.</title>
        <authorList>
            <person name="Glockner G."/>
            <person name="Hulsmann N."/>
            <person name="Schleicher M."/>
            <person name="Noegel A.A."/>
            <person name="Eichinger L."/>
            <person name="Gallinger C."/>
            <person name="Pawlowski J."/>
            <person name="Sierra R."/>
            <person name="Euteneuer U."/>
            <person name="Pillet L."/>
            <person name="Moustafa A."/>
            <person name="Platzer M."/>
            <person name="Groth M."/>
            <person name="Szafranski K."/>
            <person name="Schliwa M."/>
        </authorList>
    </citation>
    <scope>NUCLEOTIDE SEQUENCE [LARGE SCALE GENOMIC DNA]</scope>
</reference>
<keyword evidence="3" id="KW-1185">Reference proteome</keyword>
<comment type="caution">
    <text evidence="2">The sequence shown here is derived from an EMBL/GenBank/DDBJ whole genome shotgun (WGS) entry which is preliminary data.</text>
</comment>
<protein>
    <recommendedName>
        <fullName evidence="4">Kelch motif family protein</fullName>
    </recommendedName>
</protein>
<evidence type="ECO:0000313" key="2">
    <source>
        <dbReference type="EMBL" id="ETO35886.1"/>
    </source>
</evidence>
<name>X6PCI8_RETFI</name>
<accession>X6PCI8</accession>